<sequence>MSNKMQSKKNFKLIPFITALLIPISLGLIVSIFIPNMKSLYESLQKPFFAPPSIAFPIVWTILYILMGIASYKVYIKKYENIDVSSAIFVYEIQLLLNILWPIIFFSFRLYGLAFIELFILFIFVILTTIRFYQKAGIKTALLLTPYIFWLIYAGVLNFYLWMLNEM</sequence>
<reference evidence="7 8" key="1">
    <citation type="submission" date="2016-05" db="EMBL/GenBank/DDBJ databases">
        <title>Microbial solvent formation.</title>
        <authorList>
            <person name="Poehlein A."/>
            <person name="Montoya Solano J.D."/>
            <person name="Flitsch S."/>
            <person name="Krabben P."/>
            <person name="Duerre P."/>
            <person name="Daniel R."/>
        </authorList>
    </citation>
    <scope>NUCLEOTIDE SEQUENCE [LARGE SCALE GENOMIC DNA]</scope>
    <source>
        <strain evidence="7 8">DSM 2619</strain>
    </source>
</reference>
<keyword evidence="4 6" id="KW-1133">Transmembrane helix</keyword>
<dbReference type="Pfam" id="PF03073">
    <property type="entry name" value="TspO_MBR"/>
    <property type="match status" value="1"/>
</dbReference>
<dbReference type="Proteomes" id="UP000190890">
    <property type="component" value="Unassembled WGS sequence"/>
</dbReference>
<feature type="transmembrane region" description="Helical" evidence="6">
    <location>
        <begin position="54"/>
        <end position="72"/>
    </location>
</feature>
<evidence type="ECO:0000256" key="2">
    <source>
        <dbReference type="ARBA" id="ARBA00007524"/>
    </source>
</evidence>
<keyword evidence="5 6" id="KW-0472">Membrane</keyword>
<evidence type="ECO:0000256" key="6">
    <source>
        <dbReference type="SAM" id="Phobius"/>
    </source>
</evidence>
<dbReference type="Gene3D" id="1.20.1260.100">
    <property type="entry name" value="TspO/MBR protein"/>
    <property type="match status" value="1"/>
</dbReference>
<evidence type="ECO:0000256" key="3">
    <source>
        <dbReference type="ARBA" id="ARBA00022692"/>
    </source>
</evidence>
<evidence type="ECO:0000313" key="8">
    <source>
        <dbReference type="Proteomes" id="UP000190890"/>
    </source>
</evidence>
<evidence type="ECO:0000313" key="7">
    <source>
        <dbReference type="EMBL" id="OOM72023.1"/>
    </source>
</evidence>
<dbReference type="FunFam" id="1.20.1260.100:FF:000001">
    <property type="entry name" value="translocator protein 2"/>
    <property type="match status" value="1"/>
</dbReference>
<dbReference type="EMBL" id="LZZM01000225">
    <property type="protein sequence ID" value="OOM72023.1"/>
    <property type="molecule type" value="Genomic_DNA"/>
</dbReference>
<dbReference type="CDD" id="cd15904">
    <property type="entry name" value="TSPO_MBR"/>
    <property type="match status" value="1"/>
</dbReference>
<dbReference type="GO" id="GO:0033013">
    <property type="term" value="P:tetrapyrrole metabolic process"/>
    <property type="evidence" value="ECO:0007669"/>
    <property type="project" value="UniProtKB-ARBA"/>
</dbReference>
<dbReference type="PANTHER" id="PTHR10057">
    <property type="entry name" value="PERIPHERAL-TYPE BENZODIAZEPINE RECEPTOR"/>
    <property type="match status" value="1"/>
</dbReference>
<evidence type="ECO:0000256" key="1">
    <source>
        <dbReference type="ARBA" id="ARBA00004141"/>
    </source>
</evidence>
<comment type="similarity">
    <text evidence="2">Belongs to the TspO/BZRP family.</text>
</comment>
<protein>
    <submittedName>
        <fullName evidence="7">TspO/MBR family protein</fullName>
    </submittedName>
</protein>
<proteinExistence type="inferred from homology"/>
<feature type="transmembrane region" description="Helical" evidence="6">
    <location>
        <begin position="12"/>
        <end position="34"/>
    </location>
</feature>
<dbReference type="OrthoDB" id="9795496at2"/>
<comment type="caution">
    <text evidence="7">The sequence shown here is derived from an EMBL/GenBank/DDBJ whole genome shotgun (WGS) entry which is preliminary data.</text>
</comment>
<dbReference type="InterPro" id="IPR038330">
    <property type="entry name" value="TspO/MBR-related_sf"/>
</dbReference>
<dbReference type="GO" id="GO:0016020">
    <property type="term" value="C:membrane"/>
    <property type="evidence" value="ECO:0007669"/>
    <property type="project" value="UniProtKB-SubCell"/>
</dbReference>
<gene>
    <name evidence="7" type="ORF">CLPUN_48530</name>
</gene>
<dbReference type="AlphaFoldDB" id="A0A1S8T2W9"/>
<dbReference type="InterPro" id="IPR004307">
    <property type="entry name" value="TspO_MBR"/>
</dbReference>
<dbReference type="RefSeq" id="WP_077849755.1">
    <property type="nucleotide sequence ID" value="NZ_LZZM01000225.1"/>
</dbReference>
<feature type="transmembrane region" description="Helical" evidence="6">
    <location>
        <begin position="110"/>
        <end position="130"/>
    </location>
</feature>
<keyword evidence="3 6" id="KW-0812">Transmembrane</keyword>
<evidence type="ECO:0000256" key="4">
    <source>
        <dbReference type="ARBA" id="ARBA00022989"/>
    </source>
</evidence>
<keyword evidence="8" id="KW-1185">Reference proteome</keyword>
<feature type="transmembrane region" description="Helical" evidence="6">
    <location>
        <begin position="142"/>
        <end position="163"/>
    </location>
</feature>
<name>A0A1S8T2W9_9CLOT</name>
<dbReference type="PANTHER" id="PTHR10057:SF0">
    <property type="entry name" value="TRANSLOCATOR PROTEIN"/>
    <property type="match status" value="1"/>
</dbReference>
<accession>A0A1S8T2W9</accession>
<comment type="subcellular location">
    <subcellularLocation>
        <location evidence="1">Membrane</location>
        <topology evidence="1">Multi-pass membrane protein</topology>
    </subcellularLocation>
</comment>
<organism evidence="7 8">
    <name type="scientific">Clostridium puniceum</name>
    <dbReference type="NCBI Taxonomy" id="29367"/>
    <lineage>
        <taxon>Bacteria</taxon>
        <taxon>Bacillati</taxon>
        <taxon>Bacillota</taxon>
        <taxon>Clostridia</taxon>
        <taxon>Eubacteriales</taxon>
        <taxon>Clostridiaceae</taxon>
        <taxon>Clostridium</taxon>
    </lineage>
</organism>
<feature type="transmembrane region" description="Helical" evidence="6">
    <location>
        <begin position="84"/>
        <end position="104"/>
    </location>
</feature>
<dbReference type="STRING" id="29367.CLPUN_48530"/>
<dbReference type="PIRSF" id="PIRSF005859">
    <property type="entry name" value="PBR"/>
    <property type="match status" value="1"/>
</dbReference>
<evidence type="ECO:0000256" key="5">
    <source>
        <dbReference type="ARBA" id="ARBA00023136"/>
    </source>
</evidence>